<feature type="domain" description="Methyltransferase type 11" evidence="1">
    <location>
        <begin position="3"/>
        <end position="72"/>
    </location>
</feature>
<evidence type="ECO:0000313" key="3">
    <source>
        <dbReference type="Proteomes" id="UP001596500"/>
    </source>
</evidence>
<sequence length="127" mass="14528">MLAFDFMPEQIDLAKRRGLDAEFFVGDVTNIDLPSEHVDVVFIFAILLHVPEWRLTLVEVARVLKPRGIFLVEEVEGPLAQLSDKYFGTDTLDLILSPLSGQEKESYILYCLLRGDFYGENKENIFC</sequence>
<dbReference type="Pfam" id="PF08241">
    <property type="entry name" value="Methyltransf_11"/>
    <property type="match status" value="1"/>
</dbReference>
<evidence type="ECO:0000313" key="2">
    <source>
        <dbReference type="EMBL" id="MFC7441825.1"/>
    </source>
</evidence>
<protein>
    <submittedName>
        <fullName evidence="2">Class I SAM-dependent methyltransferase</fullName>
        <ecNumber evidence="2">2.1.1.-</ecNumber>
    </submittedName>
</protein>
<dbReference type="InterPro" id="IPR013216">
    <property type="entry name" value="Methyltransf_11"/>
</dbReference>
<organism evidence="2 3">
    <name type="scientific">Laceyella putida</name>
    <dbReference type="NCBI Taxonomy" id="110101"/>
    <lineage>
        <taxon>Bacteria</taxon>
        <taxon>Bacillati</taxon>
        <taxon>Bacillota</taxon>
        <taxon>Bacilli</taxon>
        <taxon>Bacillales</taxon>
        <taxon>Thermoactinomycetaceae</taxon>
        <taxon>Laceyella</taxon>
    </lineage>
</organism>
<proteinExistence type="predicted"/>
<dbReference type="EC" id="2.1.1.-" evidence="2"/>
<keyword evidence="2" id="KW-0489">Methyltransferase</keyword>
<dbReference type="Proteomes" id="UP001596500">
    <property type="component" value="Unassembled WGS sequence"/>
</dbReference>
<dbReference type="SUPFAM" id="SSF53335">
    <property type="entry name" value="S-adenosyl-L-methionine-dependent methyltransferases"/>
    <property type="match status" value="1"/>
</dbReference>
<dbReference type="Gene3D" id="3.40.50.150">
    <property type="entry name" value="Vaccinia Virus protein VP39"/>
    <property type="match status" value="1"/>
</dbReference>
<dbReference type="RefSeq" id="WP_379865304.1">
    <property type="nucleotide sequence ID" value="NZ_JBHTBW010000038.1"/>
</dbReference>
<gene>
    <name evidence="2" type="ORF">ACFQNG_12050</name>
</gene>
<dbReference type="EMBL" id="JBHTBW010000038">
    <property type="protein sequence ID" value="MFC7441825.1"/>
    <property type="molecule type" value="Genomic_DNA"/>
</dbReference>
<accession>A0ABW2RLF8</accession>
<evidence type="ECO:0000259" key="1">
    <source>
        <dbReference type="Pfam" id="PF08241"/>
    </source>
</evidence>
<keyword evidence="2" id="KW-0808">Transferase</keyword>
<dbReference type="InterPro" id="IPR029063">
    <property type="entry name" value="SAM-dependent_MTases_sf"/>
</dbReference>
<keyword evidence="3" id="KW-1185">Reference proteome</keyword>
<comment type="caution">
    <text evidence="2">The sequence shown here is derived from an EMBL/GenBank/DDBJ whole genome shotgun (WGS) entry which is preliminary data.</text>
</comment>
<dbReference type="GO" id="GO:0008168">
    <property type="term" value="F:methyltransferase activity"/>
    <property type="evidence" value="ECO:0007669"/>
    <property type="project" value="UniProtKB-KW"/>
</dbReference>
<dbReference type="GO" id="GO:0032259">
    <property type="term" value="P:methylation"/>
    <property type="evidence" value="ECO:0007669"/>
    <property type="project" value="UniProtKB-KW"/>
</dbReference>
<dbReference type="CDD" id="cd02440">
    <property type="entry name" value="AdoMet_MTases"/>
    <property type="match status" value="1"/>
</dbReference>
<name>A0ABW2RLF8_9BACL</name>
<reference evidence="3" key="1">
    <citation type="journal article" date="2019" name="Int. J. Syst. Evol. Microbiol.">
        <title>The Global Catalogue of Microorganisms (GCM) 10K type strain sequencing project: providing services to taxonomists for standard genome sequencing and annotation.</title>
        <authorList>
            <consortium name="The Broad Institute Genomics Platform"/>
            <consortium name="The Broad Institute Genome Sequencing Center for Infectious Disease"/>
            <person name="Wu L."/>
            <person name="Ma J."/>
        </authorList>
    </citation>
    <scope>NUCLEOTIDE SEQUENCE [LARGE SCALE GENOMIC DNA]</scope>
    <source>
        <strain evidence="3">CGMCC 1.12942</strain>
    </source>
</reference>